<evidence type="ECO:0000256" key="1">
    <source>
        <dbReference type="ARBA" id="ARBA00010690"/>
    </source>
</evidence>
<gene>
    <name evidence="2" type="ORF">MMIC_P1927</name>
</gene>
<comment type="similarity">
    <text evidence="1">Belongs to the type III secretion exporter family.</text>
</comment>
<keyword evidence="3" id="KW-1185">Reference proteome</keyword>
<accession>A0A1L8CQ48</accession>
<dbReference type="GO" id="GO:0005886">
    <property type="term" value="C:plasma membrane"/>
    <property type="evidence" value="ECO:0007669"/>
    <property type="project" value="TreeGrafter"/>
</dbReference>
<dbReference type="PANTHER" id="PTHR30531">
    <property type="entry name" value="FLAGELLAR BIOSYNTHETIC PROTEIN FLHB"/>
    <property type="match status" value="1"/>
</dbReference>
<dbReference type="Gene3D" id="3.40.1690.10">
    <property type="entry name" value="secretion proteins EscU"/>
    <property type="match status" value="1"/>
</dbReference>
<dbReference type="InterPro" id="IPR029025">
    <property type="entry name" value="T3SS_substrate_exporter_C"/>
</dbReference>
<dbReference type="EMBL" id="BDFD01000018">
    <property type="protein sequence ID" value="GAV20949.1"/>
    <property type="molecule type" value="Genomic_DNA"/>
</dbReference>
<dbReference type="PANTHER" id="PTHR30531:SF12">
    <property type="entry name" value="FLAGELLAR BIOSYNTHETIC PROTEIN FLHB"/>
    <property type="match status" value="1"/>
</dbReference>
<dbReference type="STRING" id="1921010.MMIC_P1927"/>
<dbReference type="RefSeq" id="WP_072660254.1">
    <property type="nucleotide sequence ID" value="NZ_BDFD01000018.1"/>
</dbReference>
<dbReference type="Pfam" id="PF01312">
    <property type="entry name" value="Bac_export_2"/>
    <property type="match status" value="1"/>
</dbReference>
<dbReference type="Proteomes" id="UP000231632">
    <property type="component" value="Unassembled WGS sequence"/>
</dbReference>
<name>A0A1L8CQ48_9PROT</name>
<evidence type="ECO:0000313" key="3">
    <source>
        <dbReference type="Proteomes" id="UP000231632"/>
    </source>
</evidence>
<comment type="caution">
    <text evidence="2">The sequence shown here is derived from an EMBL/GenBank/DDBJ whole genome shotgun (WGS) entry which is preliminary data.</text>
</comment>
<keyword evidence="2" id="KW-0969">Cilium</keyword>
<reference evidence="2 3" key="1">
    <citation type="journal article" date="2017" name="Arch. Microbiol.">
        <title>Mariprofundus micogutta sp. nov., a novel iron-oxidizing zetaproteobacterium isolated from a deep-sea hydrothermal field at the Bayonnaise knoll of the Izu-Ogasawara arc, and a description of Mariprofundales ord. nov. and Zetaproteobacteria classis nov.</title>
        <authorList>
            <person name="Makita H."/>
            <person name="Tanaka E."/>
            <person name="Mitsunobu S."/>
            <person name="Miyazaki M."/>
            <person name="Nunoura T."/>
            <person name="Uematsu K."/>
            <person name="Takaki Y."/>
            <person name="Nishi S."/>
            <person name="Shimamura S."/>
            <person name="Takai K."/>
        </authorList>
    </citation>
    <scope>NUCLEOTIDE SEQUENCE [LARGE SCALE GENOMIC DNA]</scope>
    <source>
        <strain evidence="2 3">ET2</strain>
    </source>
</reference>
<dbReference type="GO" id="GO:0009306">
    <property type="term" value="P:protein secretion"/>
    <property type="evidence" value="ECO:0007669"/>
    <property type="project" value="InterPro"/>
</dbReference>
<sequence length="99" mass="11083">MKKHRASDRGAAIALTYDPDGLSAPTIVASGYGEIAKRIMELAKENKIHIHRDDNLVELLARVPVGTAIPEEAYQLVAELLAFLYRTDRRLGEKKRVKQ</sequence>
<protein>
    <submittedName>
        <fullName evidence="2">Flagellar biosynthesis protein</fullName>
    </submittedName>
</protein>
<keyword evidence="2" id="KW-0966">Cell projection</keyword>
<keyword evidence="2" id="KW-0282">Flagellum</keyword>
<organism evidence="2 3">
    <name type="scientific">Mariprofundus micogutta</name>
    <dbReference type="NCBI Taxonomy" id="1921010"/>
    <lineage>
        <taxon>Bacteria</taxon>
        <taxon>Pseudomonadati</taxon>
        <taxon>Pseudomonadota</taxon>
        <taxon>Candidatius Mariprofundia</taxon>
        <taxon>Mariprofundales</taxon>
        <taxon>Mariprofundaceae</taxon>
        <taxon>Mariprofundus</taxon>
    </lineage>
</organism>
<evidence type="ECO:0000313" key="2">
    <source>
        <dbReference type="EMBL" id="GAV20949.1"/>
    </source>
</evidence>
<dbReference type="OrthoDB" id="9807950at2"/>
<dbReference type="InterPro" id="IPR006135">
    <property type="entry name" value="T3SS_substrate_exporter"/>
</dbReference>
<dbReference type="AlphaFoldDB" id="A0A1L8CQ48"/>
<proteinExistence type="inferred from homology"/>
<dbReference type="SUPFAM" id="SSF160544">
    <property type="entry name" value="EscU C-terminal domain-like"/>
    <property type="match status" value="1"/>
</dbReference>